<dbReference type="Gene3D" id="3.40.47.10">
    <property type="match status" value="1"/>
</dbReference>
<dbReference type="InterPro" id="IPR000794">
    <property type="entry name" value="Beta-ketoacyl_synthase"/>
</dbReference>
<dbReference type="Proteomes" id="UP000615593">
    <property type="component" value="Unassembled WGS sequence"/>
</dbReference>
<evidence type="ECO:0000313" key="3">
    <source>
        <dbReference type="EMBL" id="GGZ49372.1"/>
    </source>
</evidence>
<keyword evidence="4" id="KW-1185">Reference proteome</keyword>
<evidence type="ECO:0000259" key="2">
    <source>
        <dbReference type="Pfam" id="PF00109"/>
    </source>
</evidence>
<proteinExistence type="predicted"/>
<accession>A0ABQ3BQ64</accession>
<dbReference type="InterPro" id="IPR014030">
    <property type="entry name" value="Ketoacyl_synth_N"/>
</dbReference>
<gene>
    <name evidence="3" type="ORF">GCM10008088_08490</name>
</gene>
<name>A0ABQ3BQ64_9FLAO</name>
<sequence>MIKTCYINGISSLSPQSTVEEENFDFQQIQTFEKPVLQVAFKGYKKLIKPAAMRRMSKSVKMGVFTAASALIDANIKEPTSILTGTGMGCKQDSDIFLENLLLQHEELLSPSKFVQSTHNTVGGQVALYLKSKAYNFTYVQGSASFESALLDAQLTILTEEKKHQILVGGIDEISENTIGLLQLDQQIKSETSLENLKLLDYKSKGSIIGEGAHFFVISEEKSQNSYAQLIDLHLENSLATEEVLLKTKAFLAENKLAIADIDLVILGNNGDVDFDAYFQPLQQEFIEIPLVYYKHLVGESYTASAFGMQLGVKILKSQHLPEAYRLNNVQPQKTIKKVLLYNQFRGKNHSWILLEYV</sequence>
<reference evidence="4" key="1">
    <citation type="journal article" date="2019" name="Int. J. Syst. Evol. Microbiol.">
        <title>The Global Catalogue of Microorganisms (GCM) 10K type strain sequencing project: providing services to taxonomists for standard genome sequencing and annotation.</title>
        <authorList>
            <consortium name="The Broad Institute Genomics Platform"/>
            <consortium name="The Broad Institute Genome Sequencing Center for Infectious Disease"/>
            <person name="Wu L."/>
            <person name="Ma J."/>
        </authorList>
    </citation>
    <scope>NUCLEOTIDE SEQUENCE [LARGE SCALE GENOMIC DNA]</scope>
    <source>
        <strain evidence="4">KCTC 12708</strain>
    </source>
</reference>
<dbReference type="PANTHER" id="PTHR11712">
    <property type="entry name" value="POLYKETIDE SYNTHASE-RELATED"/>
    <property type="match status" value="1"/>
</dbReference>
<evidence type="ECO:0000256" key="1">
    <source>
        <dbReference type="ARBA" id="ARBA00022679"/>
    </source>
</evidence>
<dbReference type="RefSeq" id="WP_051191184.1">
    <property type="nucleotide sequence ID" value="NZ_BMWY01000002.1"/>
</dbReference>
<dbReference type="PANTHER" id="PTHR11712:SF336">
    <property type="entry name" value="3-OXOACYL-[ACYL-CARRIER-PROTEIN] SYNTHASE, MITOCHONDRIAL"/>
    <property type="match status" value="1"/>
</dbReference>
<comment type="caution">
    <text evidence="3">The sequence shown here is derived from an EMBL/GenBank/DDBJ whole genome shotgun (WGS) entry which is preliminary data.</text>
</comment>
<dbReference type="EMBL" id="BMWY01000002">
    <property type="protein sequence ID" value="GGZ49372.1"/>
    <property type="molecule type" value="Genomic_DNA"/>
</dbReference>
<dbReference type="SUPFAM" id="SSF53901">
    <property type="entry name" value="Thiolase-like"/>
    <property type="match status" value="1"/>
</dbReference>
<dbReference type="GeneID" id="94368514"/>
<dbReference type="Pfam" id="PF00109">
    <property type="entry name" value="ketoacyl-synt"/>
    <property type="match status" value="1"/>
</dbReference>
<evidence type="ECO:0000313" key="4">
    <source>
        <dbReference type="Proteomes" id="UP000615593"/>
    </source>
</evidence>
<protein>
    <submittedName>
        <fullName evidence="3">3-oxoacyl-ACP synthase</fullName>
    </submittedName>
</protein>
<feature type="domain" description="Beta-ketoacyl synthase-like N-terminal" evidence="2">
    <location>
        <begin position="47"/>
        <end position="221"/>
    </location>
</feature>
<dbReference type="InterPro" id="IPR016039">
    <property type="entry name" value="Thiolase-like"/>
</dbReference>
<keyword evidence="1" id="KW-0808">Transferase</keyword>
<organism evidence="3 4">
    <name type="scientific">Mesonia mobilis</name>
    <dbReference type="NCBI Taxonomy" id="369791"/>
    <lineage>
        <taxon>Bacteria</taxon>
        <taxon>Pseudomonadati</taxon>
        <taxon>Bacteroidota</taxon>
        <taxon>Flavobacteriia</taxon>
        <taxon>Flavobacteriales</taxon>
        <taxon>Flavobacteriaceae</taxon>
        <taxon>Mesonia</taxon>
    </lineage>
</organism>